<evidence type="ECO:0000313" key="4">
    <source>
        <dbReference type="Proteomes" id="UP000654075"/>
    </source>
</evidence>
<keyword evidence="4" id="KW-1185">Reference proteome</keyword>
<accession>A0A813EIY4</accession>
<keyword evidence="2" id="KW-0472">Membrane</keyword>
<feature type="transmembrane region" description="Helical" evidence="2">
    <location>
        <begin position="12"/>
        <end position="35"/>
    </location>
</feature>
<keyword evidence="2" id="KW-0812">Transmembrane</keyword>
<evidence type="ECO:0000256" key="2">
    <source>
        <dbReference type="SAM" id="Phobius"/>
    </source>
</evidence>
<gene>
    <name evidence="3" type="ORF">PGLA1383_LOCUS16827</name>
</gene>
<comment type="caution">
    <text evidence="3">The sequence shown here is derived from an EMBL/GenBank/DDBJ whole genome shotgun (WGS) entry which is preliminary data.</text>
</comment>
<organism evidence="3 4">
    <name type="scientific">Polarella glacialis</name>
    <name type="common">Dinoflagellate</name>
    <dbReference type="NCBI Taxonomy" id="89957"/>
    <lineage>
        <taxon>Eukaryota</taxon>
        <taxon>Sar</taxon>
        <taxon>Alveolata</taxon>
        <taxon>Dinophyceae</taxon>
        <taxon>Suessiales</taxon>
        <taxon>Suessiaceae</taxon>
        <taxon>Polarella</taxon>
    </lineage>
</organism>
<evidence type="ECO:0000256" key="1">
    <source>
        <dbReference type="SAM" id="MobiDB-lite"/>
    </source>
</evidence>
<feature type="non-terminal residue" evidence="3">
    <location>
        <position position="269"/>
    </location>
</feature>
<feature type="region of interest" description="Disordered" evidence="1">
    <location>
        <begin position="152"/>
        <end position="175"/>
    </location>
</feature>
<dbReference type="EMBL" id="CAJNNV010010254">
    <property type="protein sequence ID" value="CAE8598419.1"/>
    <property type="molecule type" value="Genomic_DNA"/>
</dbReference>
<protein>
    <recommendedName>
        <fullName evidence="5">Hexosyltransferase</fullName>
    </recommendedName>
</protein>
<evidence type="ECO:0008006" key="5">
    <source>
        <dbReference type="Google" id="ProtNLM"/>
    </source>
</evidence>
<feature type="non-terminal residue" evidence="3">
    <location>
        <position position="1"/>
    </location>
</feature>
<keyword evidence="2" id="KW-1133">Transmembrane helix</keyword>
<sequence>NCILLFPANTPVRCCCCCPLLLLLWLLNCILLFPANMSSSFLKLATLLLTAFWTLSQAALGEPSTEMPGLSGALAKALDCDTGDTGDVCDKEAHSSGGEGASALHALQRSSAAKERLTDSSHRTEEISSASESLRLGGLIDLANFTKLWERKQAEEEQKRPKPTGPWRTKPTGGPGPLNFKFKLVLGVFSTATAKDAAYQDVIRKTWMTQPAVCPLADGPNEECSVYASFVVGAQGNTQPVWGTGKELILGIKENMDNGKSAAFFKFAA</sequence>
<evidence type="ECO:0000313" key="3">
    <source>
        <dbReference type="EMBL" id="CAE8598419.1"/>
    </source>
</evidence>
<proteinExistence type="predicted"/>
<reference evidence="3" key="1">
    <citation type="submission" date="2021-02" db="EMBL/GenBank/DDBJ databases">
        <authorList>
            <person name="Dougan E. K."/>
            <person name="Rhodes N."/>
            <person name="Thang M."/>
            <person name="Chan C."/>
        </authorList>
    </citation>
    <scope>NUCLEOTIDE SEQUENCE</scope>
</reference>
<name>A0A813EIY4_POLGL</name>
<dbReference type="AlphaFoldDB" id="A0A813EIY4"/>
<dbReference type="Proteomes" id="UP000654075">
    <property type="component" value="Unassembled WGS sequence"/>
</dbReference>